<evidence type="ECO:0000313" key="2">
    <source>
        <dbReference type="Proteomes" id="UP000018159"/>
    </source>
</evidence>
<sequence length="44" mass="5252">MSWEEQGQHECLKDAKSLHFFNLIYSIEFQIIEMIDDMKICVST</sequence>
<protein>
    <submittedName>
        <fullName evidence="1">Uncharacterized protein</fullName>
    </submittedName>
</protein>
<keyword evidence="2" id="KW-1185">Reference proteome</keyword>
<gene>
    <name evidence="1" type="ORF">NITUZ_40408</name>
</gene>
<proteinExistence type="predicted"/>
<reference evidence="1 2" key="1">
    <citation type="journal article" date="2013" name="PLoS ONE">
        <title>Enrichment and Genome Sequence of the Group I.1a Ammonia-Oxidizing Archaeon ?Ca. Nitrosotenuis uzonensis? Representing a Clade Globally.</title>
        <authorList>
            <person name="Lebedeva E.V."/>
            <person name="Hatzenpichler R."/>
            <person name="Pelletier E."/>
            <person name="Schuster N."/>
            <person name="Hauzmayer S."/>
            <person name="Bulaev A."/>
            <person name="Grigor'eva N.V."/>
            <person name="Galushko A."/>
            <person name="Schmid M."/>
            <person name="Palatinszky M."/>
            <person name="Le Paslier D."/>
            <person name="Daims H."/>
            <person name="Wagner M."/>
        </authorList>
    </citation>
    <scope>NUCLEOTIDE SEQUENCE [LARGE SCALE GENOMIC DNA]</scope>
    <source>
        <strain evidence="1 2">N4</strain>
    </source>
</reference>
<dbReference type="Proteomes" id="UP000018159">
    <property type="component" value="Unassembled WGS sequence"/>
</dbReference>
<evidence type="ECO:0000313" key="1">
    <source>
        <dbReference type="EMBL" id="CDI06242.1"/>
    </source>
</evidence>
<accession>V6AUN7</accession>
<dbReference type="EMBL" id="CBTY010000009">
    <property type="protein sequence ID" value="CDI06242.1"/>
    <property type="molecule type" value="Genomic_DNA"/>
</dbReference>
<dbReference type="AlphaFoldDB" id="V6AUN7"/>
<organism evidence="1 2">
    <name type="scientific">Candidatus Nitrosotenuis uzonensis</name>
    <dbReference type="NCBI Taxonomy" id="1407055"/>
    <lineage>
        <taxon>Archaea</taxon>
        <taxon>Nitrososphaerota</taxon>
        <taxon>Candidatus Nitrosotenuis</taxon>
    </lineage>
</organism>
<dbReference type="STRING" id="1407055.NITUZ_40408"/>
<comment type="caution">
    <text evidence="1">The sequence shown here is derived from an EMBL/GenBank/DDBJ whole genome shotgun (WGS) entry which is preliminary data.</text>
</comment>
<name>V6AUN7_9ARCH</name>